<feature type="transmembrane region" description="Helical" evidence="6">
    <location>
        <begin position="23"/>
        <end position="45"/>
    </location>
</feature>
<dbReference type="Pfam" id="PF06271">
    <property type="entry name" value="RDD"/>
    <property type="match status" value="1"/>
</dbReference>
<feature type="transmembrane region" description="Helical" evidence="6">
    <location>
        <begin position="66"/>
        <end position="86"/>
    </location>
</feature>
<gene>
    <name evidence="8" type="ORF">HNO85_24615</name>
</gene>
<evidence type="ECO:0000256" key="2">
    <source>
        <dbReference type="ARBA" id="ARBA00022475"/>
    </source>
</evidence>
<protein>
    <submittedName>
        <fullName evidence="8">RDD family protein</fullName>
    </submittedName>
</protein>
<sequence length="162" mass="18117">MPKHLLIPQGDFPPAGLGRRLAAMFYDFLLCTALLIVTSGAYKMIQMAIIGEEKMRALTEAGALDGDPLLSTVLLFVLFGFFAKFWTHNGQTLGMQVWCIRVQNADGTAISLWQALLRFVVSIASLLLLGAGFIWALFDKRKRSWHDIYSDTQLVRIPKKAK</sequence>
<dbReference type="EMBL" id="JABFMS010000073">
    <property type="protein sequence ID" value="NUT84139.1"/>
    <property type="molecule type" value="Genomic_DNA"/>
</dbReference>
<keyword evidence="5 6" id="KW-0472">Membrane</keyword>
<feature type="transmembrane region" description="Helical" evidence="6">
    <location>
        <begin position="116"/>
        <end position="138"/>
    </location>
</feature>
<dbReference type="RefSeq" id="WP_153388818.1">
    <property type="nucleotide sequence ID" value="NZ_CP045701.2"/>
</dbReference>
<comment type="subcellular location">
    <subcellularLocation>
        <location evidence="1">Cell membrane</location>
        <topology evidence="1">Multi-pass membrane protein</topology>
    </subcellularLocation>
</comment>
<evidence type="ECO:0000313" key="9">
    <source>
        <dbReference type="Proteomes" id="UP000562723"/>
    </source>
</evidence>
<comment type="caution">
    <text evidence="8">The sequence shown here is derived from an EMBL/GenBank/DDBJ whole genome shotgun (WGS) entry which is preliminary data.</text>
</comment>
<feature type="domain" description="RDD" evidence="7">
    <location>
        <begin position="14"/>
        <end position="150"/>
    </location>
</feature>
<keyword evidence="2" id="KW-1003">Cell membrane</keyword>
<proteinExistence type="predicted"/>
<evidence type="ECO:0000256" key="4">
    <source>
        <dbReference type="ARBA" id="ARBA00022989"/>
    </source>
</evidence>
<name>A0AAJ3KXW4_9PSED</name>
<dbReference type="PANTHER" id="PTHR36115">
    <property type="entry name" value="PROLINE-RICH ANTIGEN HOMOLOG-RELATED"/>
    <property type="match status" value="1"/>
</dbReference>
<keyword evidence="3 6" id="KW-0812">Transmembrane</keyword>
<evidence type="ECO:0000256" key="6">
    <source>
        <dbReference type="SAM" id="Phobius"/>
    </source>
</evidence>
<dbReference type="GO" id="GO:0005886">
    <property type="term" value="C:plasma membrane"/>
    <property type="evidence" value="ECO:0007669"/>
    <property type="project" value="UniProtKB-SubCell"/>
</dbReference>
<evidence type="ECO:0000259" key="7">
    <source>
        <dbReference type="Pfam" id="PF06271"/>
    </source>
</evidence>
<evidence type="ECO:0000313" key="8">
    <source>
        <dbReference type="EMBL" id="NUT84139.1"/>
    </source>
</evidence>
<reference evidence="8 9" key="1">
    <citation type="journal article" date="2020" name="Front. Plant Sci.">
        <title>Isolation of Rhizosphere Bacteria That Improve Quality and Water Stress Tolerance in Greenhouse Ornamentals.</title>
        <authorList>
            <person name="Nordstedt N.P."/>
            <person name="Jones M.L."/>
        </authorList>
    </citation>
    <scope>NUCLEOTIDE SEQUENCE [LARGE SCALE GENOMIC DNA]</scope>
    <source>
        <strain evidence="8 9">C2F7</strain>
    </source>
</reference>
<evidence type="ECO:0000256" key="1">
    <source>
        <dbReference type="ARBA" id="ARBA00004651"/>
    </source>
</evidence>
<accession>A0AAJ3KXW4</accession>
<evidence type="ECO:0000256" key="5">
    <source>
        <dbReference type="ARBA" id="ARBA00023136"/>
    </source>
</evidence>
<dbReference type="PANTHER" id="PTHR36115:SF10">
    <property type="entry name" value="RDD DOMAIN-CONTAINING PROTEIN"/>
    <property type="match status" value="1"/>
</dbReference>
<dbReference type="InterPro" id="IPR010432">
    <property type="entry name" value="RDD"/>
</dbReference>
<dbReference type="Proteomes" id="UP000562723">
    <property type="component" value="Unassembled WGS sequence"/>
</dbReference>
<evidence type="ECO:0000256" key="3">
    <source>
        <dbReference type="ARBA" id="ARBA00022692"/>
    </source>
</evidence>
<dbReference type="AlphaFoldDB" id="A0AAJ3KXW4"/>
<organism evidence="8 9">
    <name type="scientific">Pseudomonas brassicacearum</name>
    <dbReference type="NCBI Taxonomy" id="930166"/>
    <lineage>
        <taxon>Bacteria</taxon>
        <taxon>Pseudomonadati</taxon>
        <taxon>Pseudomonadota</taxon>
        <taxon>Gammaproteobacteria</taxon>
        <taxon>Pseudomonadales</taxon>
        <taxon>Pseudomonadaceae</taxon>
        <taxon>Pseudomonas</taxon>
    </lineage>
</organism>
<keyword evidence="4 6" id="KW-1133">Transmembrane helix</keyword>
<dbReference type="InterPro" id="IPR051791">
    <property type="entry name" value="Pra-immunoreactive"/>
</dbReference>